<protein>
    <recommendedName>
        <fullName evidence="2">Orc1-like AAA ATPase domain-containing protein</fullName>
    </recommendedName>
</protein>
<reference evidence="3" key="2">
    <citation type="submission" date="2020-09" db="EMBL/GenBank/DDBJ databases">
        <authorList>
            <person name="Sun Q."/>
            <person name="Zhou Y."/>
        </authorList>
    </citation>
    <scope>NUCLEOTIDE SEQUENCE</scope>
    <source>
        <strain evidence="3">CGMCC 4.7201</strain>
    </source>
</reference>
<dbReference type="Proteomes" id="UP000641932">
    <property type="component" value="Unassembled WGS sequence"/>
</dbReference>
<feature type="repeat" description="TPR" evidence="1">
    <location>
        <begin position="486"/>
        <end position="519"/>
    </location>
</feature>
<dbReference type="EMBL" id="BMMS01000003">
    <property type="protein sequence ID" value="GGO82088.1"/>
    <property type="molecule type" value="Genomic_DNA"/>
</dbReference>
<reference evidence="3" key="1">
    <citation type="journal article" date="2014" name="Int. J. Syst. Evol. Microbiol.">
        <title>Complete genome sequence of Corynebacterium casei LMG S-19264T (=DSM 44701T), isolated from a smear-ripened cheese.</title>
        <authorList>
            <consortium name="US DOE Joint Genome Institute (JGI-PGF)"/>
            <person name="Walter F."/>
            <person name="Albersmeier A."/>
            <person name="Kalinowski J."/>
            <person name="Ruckert C."/>
        </authorList>
    </citation>
    <scope>NUCLEOTIDE SEQUENCE</scope>
    <source>
        <strain evidence="3">CGMCC 4.7201</strain>
    </source>
</reference>
<evidence type="ECO:0000259" key="2">
    <source>
        <dbReference type="Pfam" id="PF13191"/>
    </source>
</evidence>
<dbReference type="AlphaFoldDB" id="A0A917ZG33"/>
<organism evidence="3 4">
    <name type="scientific">Wenjunlia tyrosinilytica</name>
    <dbReference type="NCBI Taxonomy" id="1544741"/>
    <lineage>
        <taxon>Bacteria</taxon>
        <taxon>Bacillati</taxon>
        <taxon>Actinomycetota</taxon>
        <taxon>Actinomycetes</taxon>
        <taxon>Kitasatosporales</taxon>
        <taxon>Streptomycetaceae</taxon>
        <taxon>Wenjunlia</taxon>
    </lineage>
</organism>
<dbReference type="SUPFAM" id="SSF48452">
    <property type="entry name" value="TPR-like"/>
    <property type="match status" value="1"/>
</dbReference>
<evidence type="ECO:0000256" key="1">
    <source>
        <dbReference type="PROSITE-ProRule" id="PRU00339"/>
    </source>
</evidence>
<dbReference type="InterPro" id="IPR019734">
    <property type="entry name" value="TPR_rpt"/>
</dbReference>
<dbReference type="InterPro" id="IPR027417">
    <property type="entry name" value="P-loop_NTPase"/>
</dbReference>
<dbReference type="Pfam" id="PF13181">
    <property type="entry name" value="TPR_8"/>
    <property type="match status" value="1"/>
</dbReference>
<dbReference type="SMART" id="SM00028">
    <property type="entry name" value="TPR"/>
    <property type="match status" value="4"/>
</dbReference>
<comment type="caution">
    <text evidence="3">The sequence shown here is derived from an EMBL/GenBank/DDBJ whole genome shotgun (WGS) entry which is preliminary data.</text>
</comment>
<dbReference type="PRINTS" id="PR00364">
    <property type="entry name" value="DISEASERSIST"/>
</dbReference>
<dbReference type="RefSeq" id="WP_189130086.1">
    <property type="nucleotide sequence ID" value="NZ_BMMS01000003.1"/>
</dbReference>
<dbReference type="SUPFAM" id="SSF52540">
    <property type="entry name" value="P-loop containing nucleoside triphosphate hydrolases"/>
    <property type="match status" value="1"/>
</dbReference>
<evidence type="ECO:0000313" key="4">
    <source>
        <dbReference type="Proteomes" id="UP000641932"/>
    </source>
</evidence>
<name>A0A917ZG33_9ACTN</name>
<dbReference type="Gene3D" id="1.25.40.10">
    <property type="entry name" value="Tetratricopeptide repeat domain"/>
    <property type="match status" value="1"/>
</dbReference>
<dbReference type="GO" id="GO:0043531">
    <property type="term" value="F:ADP binding"/>
    <property type="evidence" value="ECO:0007669"/>
    <property type="project" value="InterPro"/>
</dbReference>
<dbReference type="Gene3D" id="3.40.50.300">
    <property type="entry name" value="P-loop containing nucleotide triphosphate hydrolases"/>
    <property type="match status" value="1"/>
</dbReference>
<feature type="domain" description="Orc1-like AAA ATPase" evidence="2">
    <location>
        <begin position="44"/>
        <end position="156"/>
    </location>
</feature>
<evidence type="ECO:0000313" key="3">
    <source>
        <dbReference type="EMBL" id="GGO82088.1"/>
    </source>
</evidence>
<dbReference type="Pfam" id="PF13424">
    <property type="entry name" value="TPR_12"/>
    <property type="match status" value="1"/>
</dbReference>
<dbReference type="InterPro" id="IPR011990">
    <property type="entry name" value="TPR-like_helical_dom_sf"/>
</dbReference>
<dbReference type="PANTHER" id="PTHR47691:SF3">
    <property type="entry name" value="HTH-TYPE TRANSCRIPTIONAL REGULATOR RV0890C-RELATED"/>
    <property type="match status" value="1"/>
</dbReference>
<accession>A0A917ZG33</accession>
<dbReference type="PANTHER" id="PTHR47691">
    <property type="entry name" value="REGULATOR-RELATED"/>
    <property type="match status" value="1"/>
</dbReference>
<dbReference type="Pfam" id="PF13374">
    <property type="entry name" value="TPR_10"/>
    <property type="match status" value="1"/>
</dbReference>
<dbReference type="Pfam" id="PF13191">
    <property type="entry name" value="AAA_16"/>
    <property type="match status" value="1"/>
</dbReference>
<dbReference type="PROSITE" id="PS50005">
    <property type="entry name" value="TPR"/>
    <property type="match status" value="1"/>
</dbReference>
<sequence>MNQSSNDLSGTVGGSVVQAGHVGQLNLTLPVPTALAGLPPAVAEFTGRDPALETVAAALRPDSDGCPVVVSTLAGTAGVGKTALALHAAHDALAAGWFPGGALFVNLQGYDSDRHVRPDVALSVFLSALGVPDELFPPTFDGRLSLYRSKLAELAADHKAVLVVLDNASSTAQISCLLPGAAIHRTLVTSRHVLADLPGSRIVDLGVLEPDEAAALITRTLRIRRPDDTRALDEPGAVRHLAGLCGHLPLALAVVASILAGDPDQTIGELAAALRDRATRLEELSYGGSGLVTAAFELSYARLTPEEARTFRLLSVNLGQQVSVEAAGALAGLPVPTVRKVLRGLRAAHMLEPGKPRGWVRFHDLLRLFAERRCQEEDDEATVEAATDRLLVHYHDAARDATERIVEAARAGGRDDGAEGWLDTERMNLRLALHLAHVRGRWAVALPLAHNVSWFLRRRQDWDAGLEVCEMALQFASLTADSAQEAQALYSKGDFLKNMQRYESALDAFAEALELYHRLGDRAGEAMTLHSMGTAARRDGQYEKAQRTYDAALALFRELGDEQACGNTLHNLGDTARRLGNHQVAQDRYEQALEVFRRRGHPVGRARALHHLGHLAVAMGRPDEARDHWERARAAYEESELPQYVEEITELLGGLA</sequence>
<gene>
    <name evidence="3" type="ORF">GCM10012280_07840</name>
</gene>
<dbReference type="InterPro" id="IPR041664">
    <property type="entry name" value="AAA_16"/>
</dbReference>
<keyword evidence="1" id="KW-0802">TPR repeat</keyword>
<proteinExistence type="predicted"/>
<keyword evidence="4" id="KW-1185">Reference proteome</keyword>